<gene>
    <name evidence="5" type="ORF">JG687_00004358</name>
</gene>
<evidence type="ECO:0000256" key="3">
    <source>
        <dbReference type="SAM" id="MobiDB-lite"/>
    </source>
</evidence>
<feature type="region of interest" description="Disordered" evidence="3">
    <location>
        <begin position="216"/>
        <end position="398"/>
    </location>
</feature>
<feature type="region of interest" description="Disordered" evidence="3">
    <location>
        <begin position="110"/>
        <end position="130"/>
    </location>
</feature>
<evidence type="ECO:0000313" key="5">
    <source>
        <dbReference type="EMBL" id="KAG6967269.1"/>
    </source>
</evidence>
<dbReference type="VEuPathDB" id="FungiDB:PC110_g12498"/>
<sequence length="570" mass="64150">MATLQVNFHPIITRGIPQIRFAPPVAKMEEGPMASTKLYVGNLFYELTQRDVEAEFGKFGPIEQCAVKKGYAFVHYEQLEDAELAVQEMNDKELGGRRLRVAFAVSHGTQRRFDGPPPPMQNNASQAPPPLLHSPRFPVNASPNLFVANIPPHIKMSELDQAFAQFGEVKNVKVLPQARPDAPMSAFVDYTDVSSAQKAHSATIMVAGQHLRTDYNFRKSKGDGPRRTHRGSFDGSGSFDGEERGGSRYDSFDSQSGRKGRYEDEFEDPGHRRHHHHRHSSRHHSSRHSREDPEERGRSVSPLRYRRHSSSSSMRRGEEASGVRERSRDYPGERAFGRPDEIDEFQQPERRPYYESRPRGEERMPREYSGRGMDKSPQEYRRFSRPETSSRHGSRRGPRNDRSWYVFCLFVVLGPLLRRADLAAVAAVARLYGTVPLRLCDFAIPAQDVQGPTRIAAYASHLNSGDATTAIDRSLRANVDSSFDSSDDAAAGLEKKICHFIVANKTMKLFIYALALLLSATASASSSLVENATPVINKSEKRGLRDEAASLATTDNEEKICYFLFWPFQC</sequence>
<dbReference type="VEuPathDB" id="FungiDB:PC110_g12499"/>
<protein>
    <recommendedName>
        <fullName evidence="4">RRM domain-containing protein</fullName>
    </recommendedName>
</protein>
<accession>A0A8T1UTG0</accession>
<dbReference type="InterPro" id="IPR000504">
    <property type="entry name" value="RRM_dom"/>
</dbReference>
<feature type="compositionally biased region" description="Basic and acidic residues" evidence="3">
    <location>
        <begin position="216"/>
        <end position="226"/>
    </location>
</feature>
<dbReference type="Pfam" id="PF00076">
    <property type="entry name" value="RRM_1"/>
    <property type="match status" value="2"/>
</dbReference>
<dbReference type="PROSITE" id="PS50102">
    <property type="entry name" value="RRM"/>
    <property type="match status" value="2"/>
</dbReference>
<evidence type="ECO:0000313" key="6">
    <source>
        <dbReference type="Proteomes" id="UP000688947"/>
    </source>
</evidence>
<feature type="compositionally biased region" description="Basic and acidic residues" evidence="3">
    <location>
        <begin position="315"/>
        <end position="340"/>
    </location>
</feature>
<evidence type="ECO:0000259" key="4">
    <source>
        <dbReference type="PROSITE" id="PS50102"/>
    </source>
</evidence>
<comment type="caution">
    <text evidence="5">The sequence shown here is derived from an EMBL/GenBank/DDBJ whole genome shotgun (WGS) entry which is preliminary data.</text>
</comment>
<evidence type="ECO:0000256" key="1">
    <source>
        <dbReference type="ARBA" id="ARBA00022884"/>
    </source>
</evidence>
<dbReference type="SMART" id="SM00360">
    <property type="entry name" value="RRM"/>
    <property type="match status" value="2"/>
</dbReference>
<dbReference type="InterPro" id="IPR034172">
    <property type="entry name" value="SHARP_RRM1"/>
</dbReference>
<dbReference type="GO" id="GO:0003723">
    <property type="term" value="F:RNA binding"/>
    <property type="evidence" value="ECO:0007669"/>
    <property type="project" value="UniProtKB-UniRule"/>
</dbReference>
<dbReference type="OrthoDB" id="5970at2759"/>
<feature type="domain" description="RRM" evidence="4">
    <location>
        <begin position="36"/>
        <end position="106"/>
    </location>
</feature>
<organism evidence="5 6">
    <name type="scientific">Phytophthora cactorum</name>
    <dbReference type="NCBI Taxonomy" id="29920"/>
    <lineage>
        <taxon>Eukaryota</taxon>
        <taxon>Sar</taxon>
        <taxon>Stramenopiles</taxon>
        <taxon>Oomycota</taxon>
        <taxon>Peronosporomycetes</taxon>
        <taxon>Peronosporales</taxon>
        <taxon>Peronosporaceae</taxon>
        <taxon>Phytophthora</taxon>
    </lineage>
</organism>
<feature type="compositionally biased region" description="Basic and acidic residues" evidence="3">
    <location>
        <begin position="288"/>
        <end position="298"/>
    </location>
</feature>
<dbReference type="Proteomes" id="UP000688947">
    <property type="component" value="Unassembled WGS sequence"/>
</dbReference>
<feature type="compositionally biased region" description="Basic and acidic residues" evidence="3">
    <location>
        <begin position="241"/>
        <end position="251"/>
    </location>
</feature>
<proteinExistence type="predicted"/>
<dbReference type="CDD" id="cd12348">
    <property type="entry name" value="RRM1_SHARP"/>
    <property type="match status" value="1"/>
</dbReference>
<name>A0A8T1UTG0_9STRA</name>
<feature type="domain" description="RRM" evidence="4">
    <location>
        <begin position="143"/>
        <end position="218"/>
    </location>
</feature>
<reference evidence="5" key="1">
    <citation type="submission" date="2021-01" db="EMBL/GenBank/DDBJ databases">
        <title>Phytophthora aleatoria, a newly-described species from Pinus radiata is distinct from Phytophthora cactorum isolates based on comparative genomics.</title>
        <authorList>
            <person name="Mcdougal R."/>
            <person name="Panda P."/>
            <person name="Williams N."/>
            <person name="Studholme D.J."/>
        </authorList>
    </citation>
    <scope>NUCLEOTIDE SEQUENCE</scope>
    <source>
        <strain evidence="5">NZFS 3830</strain>
    </source>
</reference>
<evidence type="ECO:0000256" key="2">
    <source>
        <dbReference type="PROSITE-ProRule" id="PRU00176"/>
    </source>
</evidence>
<dbReference type="CDD" id="cd00590">
    <property type="entry name" value="RRM_SF"/>
    <property type="match status" value="1"/>
</dbReference>
<dbReference type="PANTHER" id="PTHR23189">
    <property type="entry name" value="RNA RECOGNITION MOTIF-CONTAINING"/>
    <property type="match status" value="1"/>
</dbReference>
<feature type="compositionally biased region" description="Basic and acidic residues" evidence="3">
    <location>
        <begin position="347"/>
        <end position="390"/>
    </location>
</feature>
<dbReference type="AlphaFoldDB" id="A0A8T1UTG0"/>
<keyword evidence="1 2" id="KW-0694">RNA-binding</keyword>
<feature type="compositionally biased region" description="Basic residues" evidence="3">
    <location>
        <begin position="271"/>
        <end position="287"/>
    </location>
</feature>
<dbReference type="EMBL" id="JAENGZ010000149">
    <property type="protein sequence ID" value="KAG6967269.1"/>
    <property type="molecule type" value="Genomic_DNA"/>
</dbReference>